<dbReference type="AlphaFoldDB" id="L8EAT3"/>
<keyword evidence="1" id="KW-1133">Transmembrane helix</keyword>
<evidence type="ECO:0000256" key="1">
    <source>
        <dbReference type="SAM" id="Phobius"/>
    </source>
</evidence>
<gene>
    <name evidence="2" type="primary">PPM1A</name>
</gene>
<protein>
    <submittedName>
        <fullName evidence="2">Alternative protein PPM1A</fullName>
    </submittedName>
</protein>
<evidence type="ECO:0000313" key="2">
    <source>
        <dbReference type="EMBL" id="CCQ43911.1"/>
    </source>
</evidence>
<dbReference type="ChiTaRS" id="PPM1A">
    <property type="organism name" value="human"/>
</dbReference>
<keyword evidence="1" id="KW-0472">Membrane</keyword>
<proteinExistence type="predicted"/>
<dbReference type="OrthoDB" id="10264738at2759"/>
<accession>L8EAT3</accession>
<organism evidence="2">
    <name type="scientific">Homo sapiens</name>
    <name type="common">Human</name>
    <dbReference type="NCBI Taxonomy" id="9606"/>
    <lineage>
        <taxon>Eukaryota</taxon>
        <taxon>Metazoa</taxon>
        <taxon>Chordata</taxon>
        <taxon>Craniata</taxon>
        <taxon>Vertebrata</taxon>
        <taxon>Euteleostomi</taxon>
        <taxon>Mammalia</taxon>
        <taxon>Eutheria</taxon>
        <taxon>Euarchontoglires</taxon>
        <taxon>Primates</taxon>
        <taxon>Haplorrhini</taxon>
        <taxon>Catarrhini</taxon>
        <taxon>Hominidae</taxon>
        <taxon>Homo</taxon>
    </lineage>
</organism>
<reference evidence="2" key="1">
    <citation type="journal article" date="2013" name="PLoS ONE">
        <title>Direct detection of alternative open reading frames translation products in human significantly expands the proteome.</title>
        <authorList>
            <person name="Vanderperre B."/>
            <person name="Lucier J.-F."/>
            <person name="Motard J."/>
            <person name="Tremblay G."/>
            <person name="Vanderperre S."/>
            <person name="Wisztorski M."/>
            <person name="Salzet M."/>
            <person name="Boisvert F.-M."/>
            <person name="Roucou X."/>
        </authorList>
    </citation>
    <scope>NUCLEOTIDE SEQUENCE</scope>
</reference>
<keyword evidence="1" id="KW-0812">Transmembrane</keyword>
<name>L8EAT3_HUMAN</name>
<sequence>MCHVFWFVYVLNCIFPWNMLEIFKNTFSKCIILYCFVDQNNKSQLNVCYY</sequence>
<dbReference type="EMBL" id="HF584414">
    <property type="protein sequence ID" value="CCQ43911.1"/>
    <property type="molecule type" value="Genomic_DNA"/>
</dbReference>
<feature type="transmembrane region" description="Helical" evidence="1">
    <location>
        <begin position="6"/>
        <end position="23"/>
    </location>
</feature>